<keyword evidence="1" id="KW-1133">Transmembrane helix</keyword>
<sequence>MDGWMKLLSRRVWLSVSGSVCMQDSLPSPPFRSNISPIPVVGLCDVPACSPMIRQQSKLRWTWCVWYGLMVLGSGPLLIPSIRPSLPYYPYPTYPPDPPYPPIEYVLLSTSRKLSSQWDIPMLTSPPPA</sequence>
<keyword evidence="1" id="KW-0812">Transmembrane</keyword>
<protein>
    <submittedName>
        <fullName evidence="2">Uncharacterized protein</fullName>
    </submittedName>
</protein>
<evidence type="ECO:0000313" key="3">
    <source>
        <dbReference type="Proteomes" id="UP000247810"/>
    </source>
</evidence>
<reference evidence="2 3" key="1">
    <citation type="submission" date="2018-02" db="EMBL/GenBank/DDBJ databases">
        <title>The genomes of Aspergillus section Nigri reveals drivers in fungal speciation.</title>
        <authorList>
            <consortium name="DOE Joint Genome Institute"/>
            <person name="Vesth T.C."/>
            <person name="Nybo J."/>
            <person name="Theobald S."/>
            <person name="Brandl J."/>
            <person name="Frisvad J.C."/>
            <person name="Nielsen K.F."/>
            <person name="Lyhne E.K."/>
            <person name="Kogle M.E."/>
            <person name="Kuo A."/>
            <person name="Riley R."/>
            <person name="Clum A."/>
            <person name="Nolan M."/>
            <person name="Lipzen A."/>
            <person name="Salamov A."/>
            <person name="Henrissat B."/>
            <person name="Wiebenga A."/>
            <person name="De vries R.P."/>
            <person name="Grigoriev I.V."/>
            <person name="Mortensen U.H."/>
            <person name="Andersen M.R."/>
            <person name="Baker S.E."/>
        </authorList>
    </citation>
    <scope>NUCLEOTIDE SEQUENCE [LARGE SCALE GENOMIC DNA]</scope>
    <source>
        <strain evidence="2 3">CBS 707.79</strain>
    </source>
</reference>
<dbReference type="Proteomes" id="UP000247810">
    <property type="component" value="Unassembled WGS sequence"/>
</dbReference>
<dbReference type="AlphaFoldDB" id="A0A319D7I2"/>
<evidence type="ECO:0000256" key="1">
    <source>
        <dbReference type="SAM" id="Phobius"/>
    </source>
</evidence>
<dbReference type="EMBL" id="KZ825898">
    <property type="protein sequence ID" value="PYH93179.1"/>
    <property type="molecule type" value="Genomic_DNA"/>
</dbReference>
<proteinExistence type="predicted"/>
<keyword evidence="1" id="KW-0472">Membrane</keyword>
<gene>
    <name evidence="2" type="ORF">BO71DRAFT_6420</name>
</gene>
<accession>A0A319D7I2</accession>
<name>A0A319D7I2_9EURO</name>
<dbReference type="VEuPathDB" id="FungiDB:BO71DRAFT_6420"/>
<feature type="transmembrane region" description="Helical" evidence="1">
    <location>
        <begin position="61"/>
        <end position="82"/>
    </location>
</feature>
<evidence type="ECO:0000313" key="2">
    <source>
        <dbReference type="EMBL" id="PYH93179.1"/>
    </source>
</evidence>
<organism evidence="2 3">
    <name type="scientific">Aspergillus ellipticus CBS 707.79</name>
    <dbReference type="NCBI Taxonomy" id="1448320"/>
    <lineage>
        <taxon>Eukaryota</taxon>
        <taxon>Fungi</taxon>
        <taxon>Dikarya</taxon>
        <taxon>Ascomycota</taxon>
        <taxon>Pezizomycotina</taxon>
        <taxon>Eurotiomycetes</taxon>
        <taxon>Eurotiomycetidae</taxon>
        <taxon>Eurotiales</taxon>
        <taxon>Aspergillaceae</taxon>
        <taxon>Aspergillus</taxon>
        <taxon>Aspergillus subgen. Circumdati</taxon>
    </lineage>
</organism>
<keyword evidence="3" id="KW-1185">Reference proteome</keyword>